<comment type="caution">
    <text evidence="3">The sequence shown here is derived from an EMBL/GenBank/DDBJ whole genome shotgun (WGS) entry which is preliminary data.</text>
</comment>
<reference evidence="3" key="1">
    <citation type="submission" date="2022-06" db="EMBL/GenBank/DDBJ databases">
        <title>Sphingomonas sp. nov. isolated from rhizosphere soil of tomato.</title>
        <authorList>
            <person name="Dong H."/>
            <person name="Gao R."/>
        </authorList>
    </citation>
    <scope>NUCLEOTIDE SEQUENCE</scope>
    <source>
        <strain evidence="3">MMSM24</strain>
    </source>
</reference>
<evidence type="ECO:0000259" key="2">
    <source>
        <dbReference type="Pfam" id="PF00487"/>
    </source>
</evidence>
<dbReference type="InterPro" id="IPR005804">
    <property type="entry name" value="FA_desaturase_dom"/>
</dbReference>
<dbReference type="PANTHER" id="PTHR12879">
    <property type="entry name" value="SPHINGOLIPID DELTA 4 DESATURASE/C-4 HYDROXYLASE PROTEIN DES2"/>
    <property type="match status" value="1"/>
</dbReference>
<dbReference type="Proteomes" id="UP001165565">
    <property type="component" value="Unassembled WGS sequence"/>
</dbReference>
<accession>A0AA42CSL4</accession>
<sequence length="300" mass="34275">MPRDRFTDFLSKDELTQLTRTSNAWGWWTLAVNWALIAGAFALAIAWPNPLTIVLAVLVIAGRQLGLGIIVHDCAHHALFSGRRLNETVGQWLAAVPMMSSLPKYRSYHLKHHRFAGTPNDPDIGFVKSYPVARESLRRKFARDLTGRTGFRDQLLAFRRFRFAEQWPWLVFQAGLFAILALAGGWWAYALWWVALLFVYPAIVRLRQIGEHGVATDRSDTDARLNTSTTLVRWWERLFVAPNNVSYHLEHHLAAGVPPYRLREMHRLLKNRGFYEGYACIATGYGDVLRRSVKAAHQPA</sequence>
<dbReference type="AlphaFoldDB" id="A0AA42CSL4"/>
<feature type="transmembrane region" description="Helical" evidence="1">
    <location>
        <begin position="53"/>
        <end position="75"/>
    </location>
</feature>
<dbReference type="GO" id="GO:0046513">
    <property type="term" value="P:ceramide biosynthetic process"/>
    <property type="evidence" value="ECO:0007669"/>
    <property type="project" value="TreeGrafter"/>
</dbReference>
<gene>
    <name evidence="3" type="ORF">NEE01_01495</name>
</gene>
<keyword evidence="1" id="KW-1133">Transmembrane helix</keyword>
<feature type="domain" description="Fatty acid desaturase" evidence="2">
    <location>
        <begin position="50"/>
        <end position="271"/>
    </location>
</feature>
<feature type="transmembrane region" description="Helical" evidence="1">
    <location>
        <begin position="167"/>
        <end position="184"/>
    </location>
</feature>
<keyword evidence="4" id="KW-1185">Reference proteome</keyword>
<evidence type="ECO:0000256" key="1">
    <source>
        <dbReference type="SAM" id="Phobius"/>
    </source>
</evidence>
<dbReference type="GO" id="GO:0016020">
    <property type="term" value="C:membrane"/>
    <property type="evidence" value="ECO:0007669"/>
    <property type="project" value="GOC"/>
</dbReference>
<evidence type="ECO:0000313" key="3">
    <source>
        <dbReference type="EMBL" id="MCW6533451.1"/>
    </source>
</evidence>
<keyword evidence="1" id="KW-0472">Membrane</keyword>
<feature type="transmembrane region" description="Helical" evidence="1">
    <location>
        <begin position="25"/>
        <end position="47"/>
    </location>
</feature>
<evidence type="ECO:0000313" key="4">
    <source>
        <dbReference type="Proteomes" id="UP001165565"/>
    </source>
</evidence>
<dbReference type="RefSeq" id="WP_179514279.1">
    <property type="nucleotide sequence ID" value="NZ_JANFAV010000001.1"/>
</dbReference>
<dbReference type="GO" id="GO:0042284">
    <property type="term" value="F:sphingolipid delta-4 desaturase activity"/>
    <property type="evidence" value="ECO:0007669"/>
    <property type="project" value="TreeGrafter"/>
</dbReference>
<protein>
    <submittedName>
        <fullName evidence="3">Fatty acid desaturase family protein</fullName>
    </submittedName>
</protein>
<keyword evidence="1" id="KW-0812">Transmembrane</keyword>
<dbReference type="CDD" id="cd03510">
    <property type="entry name" value="Rhizobitoxine-FADS-like"/>
    <property type="match status" value="1"/>
</dbReference>
<dbReference type="Pfam" id="PF00487">
    <property type="entry name" value="FA_desaturase"/>
    <property type="match status" value="1"/>
</dbReference>
<dbReference type="PANTHER" id="PTHR12879:SF8">
    <property type="entry name" value="SPHINGOLIPID DELTA(4)-DESATURASE DES1"/>
    <property type="match status" value="1"/>
</dbReference>
<name>A0AA42CSL4_9SPHN</name>
<proteinExistence type="predicted"/>
<dbReference type="EMBL" id="JANFAV010000001">
    <property type="protein sequence ID" value="MCW6533451.1"/>
    <property type="molecule type" value="Genomic_DNA"/>
</dbReference>
<organism evidence="3 4">
    <name type="scientific">Sphingomonas lycopersici</name>
    <dbReference type="NCBI Taxonomy" id="2951807"/>
    <lineage>
        <taxon>Bacteria</taxon>
        <taxon>Pseudomonadati</taxon>
        <taxon>Pseudomonadota</taxon>
        <taxon>Alphaproteobacteria</taxon>
        <taxon>Sphingomonadales</taxon>
        <taxon>Sphingomonadaceae</taxon>
        <taxon>Sphingomonas</taxon>
    </lineage>
</organism>